<dbReference type="RefSeq" id="WP_007569575.1">
    <property type="nucleotide sequence ID" value="NZ_AGUD01000003.1"/>
</dbReference>
<dbReference type="OrthoDB" id="8670884at2"/>
<evidence type="ECO:0000259" key="3">
    <source>
        <dbReference type="Pfam" id="PF02036"/>
    </source>
</evidence>
<organism evidence="4 5">
    <name type="scientific">Patulibacter medicamentivorans</name>
    <dbReference type="NCBI Taxonomy" id="1097667"/>
    <lineage>
        <taxon>Bacteria</taxon>
        <taxon>Bacillati</taxon>
        <taxon>Actinomycetota</taxon>
        <taxon>Thermoleophilia</taxon>
        <taxon>Solirubrobacterales</taxon>
        <taxon>Patulibacteraceae</taxon>
        <taxon>Patulibacter</taxon>
    </lineage>
</organism>
<keyword evidence="1 4" id="KW-0560">Oxidoreductase</keyword>
<dbReference type="Gene3D" id="3.30.70.2450">
    <property type="match status" value="1"/>
</dbReference>
<dbReference type="EMBL" id="AGUD01000003">
    <property type="protein sequence ID" value="EHN13032.1"/>
    <property type="molecule type" value="Genomic_DNA"/>
</dbReference>
<dbReference type="AlphaFoldDB" id="H0DZS8"/>
<dbReference type="Gene3D" id="3.50.50.60">
    <property type="entry name" value="FAD/NAD(P)-binding domain"/>
    <property type="match status" value="1"/>
</dbReference>
<dbReference type="PRINTS" id="PR00420">
    <property type="entry name" value="RNGMNOXGNASE"/>
</dbReference>
<name>H0DZS8_9ACTN</name>
<keyword evidence="5" id="KW-1185">Reference proteome</keyword>
<dbReference type="SUPFAM" id="SSF51905">
    <property type="entry name" value="FAD/NAD(P)-binding domain"/>
    <property type="match status" value="1"/>
</dbReference>
<accession>H0DZS8</accession>
<sequence length="684" mass="74329">MLENGSSEIRADVVIVGYGPVGATAANELGQAGLDVVVVERDPSPYPRARAISTDEDVLRCWQHVGLADALKAEMLGDRPIDFVDRRGRSFLSFNLRSRGNGHPPQMFIYQPAVERTIRAGVERFPNVTVLLEREAGAVRQSSAGVELDVTDLRDRSRCVVRASFLLACDGGASPIRTQLQIGFDGTTYEDPWVVIDTKVEREWPEVDRLRFHCDPERPAVDCPTPLGHHRWEFPVLPGEDRDEVSSEAYVWTLLDRHGITPEHVTILRRAVYVHHVRFAERWRAGRVFLLGDAAHCMPPWIGQGMASGVRDAHNLCWKLAAVVRGEALPALLDSYEPERKPHVRAVTARAVFFGRVITERRRPLAVARNLAFAAAMRAPGIGPYLRDGDWFPDSDDRRGFVDRASRDAHPIVGRRLPQPLVTPSGGAAPVPLDDVLGRGWSILSRSPRQPGPWDGLARVLVLGRDLAVEGPLLDDALGATDAVIVRPDRTVFAAAAAGESFAAPPAELRGAGGSLPVVAEAGPGERLLAAVAARLDDRRLELAIGHLPGLAAIFGQMAKGYVPRVANGFVGEIQYDLRRAGGRISTWTLKVAGQRAFARRGAAADPALTVRIALADFLRMVAGELDQVELLRARRIEIAGDGLLAARLGPLFGRPAPPDVYVAPPTVDPPVVGGRDPINLVEA</sequence>
<dbReference type="Proteomes" id="UP000005143">
    <property type="component" value="Unassembled WGS sequence"/>
</dbReference>
<proteinExistence type="predicted"/>
<comment type="caution">
    <text evidence="4">The sequence shown here is derived from an EMBL/GenBank/DDBJ whole genome shotgun (WGS) entry which is preliminary data.</text>
</comment>
<dbReference type="Gene3D" id="3.30.1050.10">
    <property type="entry name" value="SCP2 sterol-binding domain"/>
    <property type="match status" value="1"/>
</dbReference>
<evidence type="ECO:0000313" key="4">
    <source>
        <dbReference type="EMBL" id="EHN13032.1"/>
    </source>
</evidence>
<protein>
    <submittedName>
        <fullName evidence="4">3-(3-hydroxy-phenyl)propionate hydroxylase</fullName>
        <ecNumber evidence="4">1.14.13.-</ecNumber>
    </submittedName>
</protein>
<dbReference type="Pfam" id="PF01494">
    <property type="entry name" value="FAD_binding_3"/>
    <property type="match status" value="1"/>
</dbReference>
<reference evidence="4 5" key="1">
    <citation type="journal article" date="2013" name="Biodegradation">
        <title>Quantitative proteomic analysis of ibuprofen-degrading Patulibacter sp. strain I11.</title>
        <authorList>
            <person name="Almeida B."/>
            <person name="Kjeldal H."/>
            <person name="Lolas I."/>
            <person name="Knudsen A.D."/>
            <person name="Carvalho G."/>
            <person name="Nielsen K.L."/>
            <person name="Barreto Crespo M.T."/>
            <person name="Stensballe A."/>
            <person name="Nielsen J.L."/>
        </authorList>
    </citation>
    <scope>NUCLEOTIDE SEQUENCE [LARGE SCALE GENOMIC DNA]</scope>
    <source>
        <strain evidence="4 5">I11</strain>
    </source>
</reference>
<dbReference type="PATRIC" id="fig|1097667.3.peg.33"/>
<evidence type="ECO:0000256" key="1">
    <source>
        <dbReference type="ARBA" id="ARBA00023002"/>
    </source>
</evidence>
<dbReference type="NCBIfam" id="NF004829">
    <property type="entry name" value="PRK06183.1-3"/>
    <property type="match status" value="1"/>
</dbReference>
<dbReference type="PANTHER" id="PTHR43476">
    <property type="entry name" value="3-(3-HYDROXY-PHENYL)PROPIONATE/3-HYDROXYCINNAMIC ACID HYDROXYLASE"/>
    <property type="match status" value="1"/>
</dbReference>
<dbReference type="EC" id="1.14.13.-" evidence="4"/>
<dbReference type="GO" id="GO:0008688">
    <property type="term" value="F:3-(3-hydroxyphenyl)propionate hydroxylase activity"/>
    <property type="evidence" value="ECO:0007669"/>
    <property type="project" value="TreeGrafter"/>
</dbReference>
<evidence type="ECO:0000259" key="2">
    <source>
        <dbReference type="Pfam" id="PF01494"/>
    </source>
</evidence>
<dbReference type="InterPro" id="IPR036188">
    <property type="entry name" value="FAD/NAD-bd_sf"/>
</dbReference>
<dbReference type="InterPro" id="IPR002938">
    <property type="entry name" value="FAD-bd"/>
</dbReference>
<feature type="domain" description="FAD-binding" evidence="2">
    <location>
        <begin position="11"/>
        <end position="350"/>
    </location>
</feature>
<dbReference type="PANTHER" id="PTHR43476:SF3">
    <property type="entry name" value="FAD-BINDING MONOOXYGENASE"/>
    <property type="match status" value="1"/>
</dbReference>
<dbReference type="GO" id="GO:0019622">
    <property type="term" value="P:3-(3-hydroxy)phenylpropionate catabolic process"/>
    <property type="evidence" value="ECO:0007669"/>
    <property type="project" value="TreeGrafter"/>
</dbReference>
<dbReference type="SUPFAM" id="SSF55718">
    <property type="entry name" value="SCP-like"/>
    <property type="match status" value="1"/>
</dbReference>
<evidence type="ECO:0000313" key="5">
    <source>
        <dbReference type="Proteomes" id="UP000005143"/>
    </source>
</evidence>
<dbReference type="InterPro" id="IPR036527">
    <property type="entry name" value="SCP2_sterol-bd_dom_sf"/>
</dbReference>
<dbReference type="GO" id="GO:0071949">
    <property type="term" value="F:FAD binding"/>
    <property type="evidence" value="ECO:0007669"/>
    <property type="project" value="InterPro"/>
</dbReference>
<feature type="domain" description="SCP2" evidence="3">
    <location>
        <begin position="572"/>
        <end position="653"/>
    </location>
</feature>
<dbReference type="InterPro" id="IPR050631">
    <property type="entry name" value="PheA/TfdB_FAD_monoxygenase"/>
</dbReference>
<dbReference type="InterPro" id="IPR003033">
    <property type="entry name" value="SCP2_sterol-bd_dom"/>
</dbReference>
<dbReference type="Pfam" id="PF02036">
    <property type="entry name" value="SCP2"/>
    <property type="match status" value="1"/>
</dbReference>
<gene>
    <name evidence="4" type="ORF">PAI11_00330</name>
</gene>